<proteinExistence type="predicted"/>
<keyword evidence="6" id="KW-1185">Reference proteome</keyword>
<dbReference type="Gene3D" id="3.90.640.10">
    <property type="entry name" value="Actin, Chain A, domain 4"/>
    <property type="match status" value="1"/>
</dbReference>
<dbReference type="InterPro" id="IPR043129">
    <property type="entry name" value="ATPase_NBD"/>
</dbReference>
<keyword evidence="2" id="KW-0067">ATP-binding</keyword>
<dbReference type="PANTHER" id="PTHR45639">
    <property type="entry name" value="HSC70CB, ISOFORM G-RELATED"/>
    <property type="match status" value="1"/>
</dbReference>
<dbReference type="InterPro" id="IPR013126">
    <property type="entry name" value="Hsp_70_fam"/>
</dbReference>
<dbReference type="Gene3D" id="3.30.420.40">
    <property type="match status" value="2"/>
</dbReference>
<dbReference type="KEGG" id="vnx:VNE69_11008"/>
<evidence type="ECO:0000313" key="5">
    <source>
        <dbReference type="EMBL" id="WUR04836.1"/>
    </source>
</evidence>
<feature type="coiled-coil region" evidence="3">
    <location>
        <begin position="512"/>
        <end position="550"/>
    </location>
</feature>
<keyword evidence="3" id="KW-0175">Coiled coil</keyword>
<evidence type="ECO:0000256" key="2">
    <source>
        <dbReference type="ARBA" id="ARBA00022840"/>
    </source>
</evidence>
<feature type="coiled-coil region" evidence="3">
    <location>
        <begin position="431"/>
        <end position="458"/>
    </location>
</feature>
<protein>
    <submittedName>
        <fullName evidence="5">Heat shock protein SSE1-like protein</fullName>
    </submittedName>
</protein>
<dbReference type="SUPFAM" id="SSF53067">
    <property type="entry name" value="Actin-like ATPase domain"/>
    <property type="match status" value="2"/>
</dbReference>
<evidence type="ECO:0000256" key="4">
    <source>
        <dbReference type="SAM" id="MobiDB-lite"/>
    </source>
</evidence>
<reference evidence="5" key="1">
    <citation type="journal article" date="2024" name="BMC Genomics">
        <title>Functional annotation of a divergent genome using sequence and structure-based similarity.</title>
        <authorList>
            <person name="Svedberg D."/>
            <person name="Winiger R.R."/>
            <person name="Berg A."/>
            <person name="Sharma H."/>
            <person name="Tellgren-Roth C."/>
            <person name="Debrunner-Vossbrinck B.A."/>
            <person name="Vossbrinck C.R."/>
            <person name="Barandun J."/>
        </authorList>
    </citation>
    <scope>NUCLEOTIDE SEQUENCE</scope>
    <source>
        <strain evidence="5">Illinois isolate</strain>
    </source>
</reference>
<dbReference type="AlphaFoldDB" id="A0AAX4JG99"/>
<keyword evidence="1" id="KW-0547">Nucleotide-binding</keyword>
<dbReference type="GO" id="GO:0140662">
    <property type="term" value="F:ATP-dependent protein folding chaperone"/>
    <property type="evidence" value="ECO:0007669"/>
    <property type="project" value="InterPro"/>
</dbReference>
<name>A0AAX4JG99_9MICR</name>
<dbReference type="Pfam" id="PF00012">
    <property type="entry name" value="HSP70"/>
    <property type="match status" value="1"/>
</dbReference>
<organism evidence="5 6">
    <name type="scientific">Vairimorpha necatrix</name>
    <dbReference type="NCBI Taxonomy" id="6039"/>
    <lineage>
        <taxon>Eukaryota</taxon>
        <taxon>Fungi</taxon>
        <taxon>Fungi incertae sedis</taxon>
        <taxon>Microsporidia</taxon>
        <taxon>Nosematidae</taxon>
        <taxon>Vairimorpha</taxon>
    </lineage>
</organism>
<dbReference type="GO" id="GO:0005524">
    <property type="term" value="F:ATP binding"/>
    <property type="evidence" value="ECO:0007669"/>
    <property type="project" value="UniProtKB-KW"/>
</dbReference>
<evidence type="ECO:0000256" key="3">
    <source>
        <dbReference type="SAM" id="Coils"/>
    </source>
</evidence>
<dbReference type="RefSeq" id="XP_065330981.1">
    <property type="nucleotide sequence ID" value="XM_065474909.1"/>
</dbReference>
<dbReference type="SUPFAM" id="SSF100920">
    <property type="entry name" value="Heat shock protein 70kD (HSP70), peptide-binding domain"/>
    <property type="match status" value="1"/>
</dbReference>
<gene>
    <name evidence="5" type="ORF">VNE69_11008</name>
</gene>
<keyword evidence="5" id="KW-0346">Stress response</keyword>
<feature type="compositionally biased region" description="Basic and acidic residues" evidence="4">
    <location>
        <begin position="639"/>
        <end position="663"/>
    </location>
</feature>
<accession>A0AAX4JG99</accession>
<dbReference type="GeneID" id="90542682"/>
<feature type="compositionally biased region" description="Basic and acidic residues" evidence="4">
    <location>
        <begin position="612"/>
        <end position="622"/>
    </location>
</feature>
<evidence type="ECO:0000256" key="1">
    <source>
        <dbReference type="ARBA" id="ARBA00022741"/>
    </source>
</evidence>
<evidence type="ECO:0000313" key="6">
    <source>
        <dbReference type="Proteomes" id="UP001334084"/>
    </source>
</evidence>
<sequence length="663" mass="77586">MEFIGIDFGSYKTTISSSKENGKIIGDEQGKRSIPTLLELTTPIRKFGNNITGEHEQTINLRFRNFRDDLTNENCQVYLMFLKYLDRIIKNNTKGAPSICISIPSYFKYSDKKFLLEISKLCNMKVERFYNDISAIGMFACLRREKIQEKFMIMDFGHTKTEIGIFNYINFKLTPTYLNNLKIGAKNFDEKLINLIIKKYKLEDKKIIREIIIRHLEKLKTILNSSETANTQIYFNETPVNIQITQEEYLVACKEDMEKIEKFLEIIKNETKFEGITEITGGNSSSFLIKKILEKKIEYQSTLDLTESCAIGTALGMACSILSNKFKLNDVIGRNINIKIEGNEKKTEIFKKTDLIETSKTLTYNRKNSFILEFTEDEEFIGKLIINKEDTEEAEPVKILLQINKLGLLEIKSCKIDEKNLEFKFETFEMSQEKKDELIKLEEKLRLLETNIEKIGHMRNELETMAMSLLDCMSGNLKDLFNNEDEEKVRNIAMDLFDIPSCNALEEEEEVRNNTIKQLSFVTEKFEKLEKNIREEIENMKNTINEYKERFSKKSNPSYFKLQGMFYKLEEIDKKMRLDLFNASSFDRTVFEKIKDDLKGCLVKAEEEIKKMEQEETKKGEDTNQDTKQNTKQHTKQNTKQDTKQDTKQHTEQDTKQGEEETK</sequence>
<dbReference type="EMBL" id="CP142736">
    <property type="protein sequence ID" value="WUR04836.1"/>
    <property type="molecule type" value="Genomic_DNA"/>
</dbReference>
<dbReference type="Proteomes" id="UP001334084">
    <property type="component" value="Chromosome 11"/>
</dbReference>
<dbReference type="Gene3D" id="2.60.34.10">
    <property type="entry name" value="Substrate Binding Domain Of DNAk, Chain A, domain 1"/>
    <property type="match status" value="1"/>
</dbReference>
<dbReference type="InterPro" id="IPR029047">
    <property type="entry name" value="HSP70_peptide-bd_sf"/>
</dbReference>
<feature type="region of interest" description="Disordered" evidence="4">
    <location>
        <begin position="612"/>
        <end position="663"/>
    </location>
</feature>